<dbReference type="SUPFAM" id="SSF53474">
    <property type="entry name" value="alpha/beta-Hydrolases"/>
    <property type="match status" value="1"/>
</dbReference>
<dbReference type="InterPro" id="IPR029058">
    <property type="entry name" value="AB_hydrolase_fold"/>
</dbReference>
<name>A0A1M5D4I4_9FLAO</name>
<sequence length="641" mass="73891">MSRVRIVKGNITKIIGGNYRRYSNDNIENIGSKVIQTGKDGVWYGVNGEPPKAPMLNFQEPILNGDVIFCNGYLSSPKKNPGSYLNVIMDKVPDDITQNPLRGVNMNEKKLTDDVDIYTNDELEMDNRRGGGTLYSDPNYETTENYRWIFAAKEKFEGYWEGYDNVTKKRYSQVFKEYFHALGNAHFINGSHGLQSSGAHRVEHGIAQGYSWAQRKWNIKEKSVIEDVKEKNPGALSYSPQYKPVTVVGHSQGAAIAAGVAIGIIYYAHEMGWDEIPINILFLGTHQPQGLYGADYDQFKKYYFEDFIKEWVLEWIGDIFTKEKLYQNQGIYEKMNELLGNNSWGGLIDRSVQFTFPNDRALFVTRMGDIPNVKNACSEKDNLYIESWGFYAGASNSEAFFSEEGYHFPKRLLDKSFNPDGSINENAPTFRECVKSYWKIYHQYTTYRDYIKANPSKKYAAAKYKIPVISKVLPDWFHTILDQAISKAEGAKKELYMKSELYRLRLNALVAFEKVHNMELQAHFAPVGLMFNQGVLSDWDQYQDQTIWDRIKDTGKDLFYRIDYSTTTDIKQKRKEEKAFVEGVGKSRMIKTNIANTAGIKKWIDQAKEELKITEHWYSNILEWWKGNKEYEGSGWAHGAR</sequence>
<dbReference type="OrthoDB" id="1211274at2"/>
<accession>A0A1M5D4I4</accession>
<dbReference type="RefSeq" id="WP_072957603.1">
    <property type="nucleotide sequence ID" value="NZ_FQUT01000005.1"/>
</dbReference>
<protein>
    <submittedName>
        <fullName evidence="1">Uncharacterized protein</fullName>
    </submittedName>
</protein>
<dbReference type="EMBL" id="FQUT01000005">
    <property type="protein sequence ID" value="SHF61888.1"/>
    <property type="molecule type" value="Genomic_DNA"/>
</dbReference>
<evidence type="ECO:0000313" key="1">
    <source>
        <dbReference type="EMBL" id="SHF61888.1"/>
    </source>
</evidence>
<dbReference type="STRING" id="1416778.SAMN05443633_105149"/>
<proteinExistence type="predicted"/>
<organism evidence="1 2">
    <name type="scientific">Chryseobacterium arachidis</name>
    <dbReference type="NCBI Taxonomy" id="1416778"/>
    <lineage>
        <taxon>Bacteria</taxon>
        <taxon>Pseudomonadati</taxon>
        <taxon>Bacteroidota</taxon>
        <taxon>Flavobacteriia</taxon>
        <taxon>Flavobacteriales</taxon>
        <taxon>Weeksellaceae</taxon>
        <taxon>Chryseobacterium group</taxon>
        <taxon>Chryseobacterium</taxon>
    </lineage>
</organism>
<evidence type="ECO:0000313" key="2">
    <source>
        <dbReference type="Proteomes" id="UP000184518"/>
    </source>
</evidence>
<dbReference type="AlphaFoldDB" id="A0A1M5D4I4"/>
<dbReference type="Proteomes" id="UP000184518">
    <property type="component" value="Unassembled WGS sequence"/>
</dbReference>
<reference evidence="2" key="1">
    <citation type="submission" date="2016-11" db="EMBL/GenBank/DDBJ databases">
        <authorList>
            <person name="Varghese N."/>
            <person name="Submissions S."/>
        </authorList>
    </citation>
    <scope>NUCLEOTIDE SEQUENCE [LARGE SCALE GENOMIC DNA]</scope>
    <source>
        <strain evidence="2">DSM 27619</strain>
    </source>
</reference>
<keyword evidence="2" id="KW-1185">Reference proteome</keyword>
<gene>
    <name evidence="1" type="ORF">SAMN05443633_105149</name>
</gene>